<evidence type="ECO:0000259" key="1">
    <source>
        <dbReference type="Pfam" id="PF11790"/>
    </source>
</evidence>
<dbReference type="GO" id="GO:0071966">
    <property type="term" value="P:fungal-type cell wall polysaccharide metabolic process"/>
    <property type="evidence" value="ECO:0007669"/>
    <property type="project" value="TreeGrafter"/>
</dbReference>
<dbReference type="PANTHER" id="PTHR34154">
    <property type="entry name" value="ALKALI-SENSITIVE LINKAGE PROTEIN 1"/>
    <property type="match status" value="1"/>
</dbReference>
<dbReference type="GO" id="GO:0009277">
    <property type="term" value="C:fungal-type cell wall"/>
    <property type="evidence" value="ECO:0007669"/>
    <property type="project" value="TreeGrafter"/>
</dbReference>
<sequence>MVIKKRCLLWDYTNTNTCPWQMDKVNFNGPISSVSNWNAWVPPELKGRAPFRPMIHLERELNGNEWKFILDSNQPIIHFFNEPERNGISPNKAADYWHKQVIPNLRNQRHKKLVSPSCASDPNGQKWIADWMHLVKDSPPDYVGIHWYGTSSDEAKKYIEAMHKKFPGKKIIISEIASISRDKQDVYRFTQRMCNWMDEQDFIFEYGFFGCMRTMPNNFVSPEARLMNPDASFTDLMHNYITQQPWK</sequence>
<dbReference type="SUPFAM" id="SSF51445">
    <property type="entry name" value="(Trans)glycosidases"/>
    <property type="match status" value="1"/>
</dbReference>
<dbReference type="STRING" id="1448308.A0A2T2NYS7"/>
<dbReference type="PANTHER" id="PTHR34154:SF3">
    <property type="entry name" value="ALKALI-SENSITIVE LINKAGE PROTEIN 1"/>
    <property type="match status" value="1"/>
</dbReference>
<dbReference type="InterPro" id="IPR024655">
    <property type="entry name" value="Asl1_glyco_hydro_catalytic"/>
</dbReference>
<evidence type="ECO:0000313" key="3">
    <source>
        <dbReference type="Proteomes" id="UP000240883"/>
    </source>
</evidence>
<accession>A0A2T2NYS7</accession>
<dbReference type="Pfam" id="PF11790">
    <property type="entry name" value="Glyco_hydro_cc"/>
    <property type="match status" value="1"/>
</dbReference>
<proteinExistence type="predicted"/>
<gene>
    <name evidence="2" type="ORF">BS50DRAFT_674909</name>
</gene>
<dbReference type="AlphaFoldDB" id="A0A2T2NYS7"/>
<feature type="domain" description="Asl1-like glycosyl hydrolase catalytic" evidence="1">
    <location>
        <begin position="26"/>
        <end position="240"/>
    </location>
</feature>
<reference evidence="2 3" key="1">
    <citation type="journal article" date="2018" name="Front. Microbiol.">
        <title>Genome-Wide Analysis of Corynespora cassiicola Leaf Fall Disease Putative Effectors.</title>
        <authorList>
            <person name="Lopez D."/>
            <person name="Ribeiro S."/>
            <person name="Label P."/>
            <person name="Fumanal B."/>
            <person name="Venisse J.S."/>
            <person name="Kohler A."/>
            <person name="de Oliveira R.R."/>
            <person name="Labutti K."/>
            <person name="Lipzen A."/>
            <person name="Lail K."/>
            <person name="Bauer D."/>
            <person name="Ohm R.A."/>
            <person name="Barry K.W."/>
            <person name="Spatafora J."/>
            <person name="Grigoriev I.V."/>
            <person name="Martin F.M."/>
            <person name="Pujade-Renaud V."/>
        </authorList>
    </citation>
    <scope>NUCLEOTIDE SEQUENCE [LARGE SCALE GENOMIC DNA]</scope>
    <source>
        <strain evidence="2 3">Philippines</strain>
    </source>
</reference>
<dbReference type="InterPro" id="IPR053183">
    <property type="entry name" value="ASL1"/>
</dbReference>
<dbReference type="OrthoDB" id="43654at2759"/>
<evidence type="ECO:0000313" key="2">
    <source>
        <dbReference type="EMBL" id="PSN70563.1"/>
    </source>
</evidence>
<organism evidence="2 3">
    <name type="scientific">Corynespora cassiicola Philippines</name>
    <dbReference type="NCBI Taxonomy" id="1448308"/>
    <lineage>
        <taxon>Eukaryota</taxon>
        <taxon>Fungi</taxon>
        <taxon>Dikarya</taxon>
        <taxon>Ascomycota</taxon>
        <taxon>Pezizomycotina</taxon>
        <taxon>Dothideomycetes</taxon>
        <taxon>Pleosporomycetidae</taxon>
        <taxon>Pleosporales</taxon>
        <taxon>Corynesporascaceae</taxon>
        <taxon>Corynespora</taxon>
    </lineage>
</organism>
<name>A0A2T2NYS7_CORCC</name>
<dbReference type="InterPro" id="IPR017853">
    <property type="entry name" value="GH"/>
</dbReference>
<keyword evidence="3" id="KW-1185">Reference proteome</keyword>
<dbReference type="Gene3D" id="3.20.20.80">
    <property type="entry name" value="Glycosidases"/>
    <property type="match status" value="1"/>
</dbReference>
<dbReference type="EMBL" id="KZ678132">
    <property type="protein sequence ID" value="PSN70563.1"/>
    <property type="molecule type" value="Genomic_DNA"/>
</dbReference>
<dbReference type="Proteomes" id="UP000240883">
    <property type="component" value="Unassembled WGS sequence"/>
</dbReference>
<protein>
    <recommendedName>
        <fullName evidence="1">Asl1-like glycosyl hydrolase catalytic domain-containing protein</fullName>
    </recommendedName>
</protein>